<evidence type="ECO:0008006" key="3">
    <source>
        <dbReference type="Google" id="ProtNLM"/>
    </source>
</evidence>
<dbReference type="Gene3D" id="1.10.101.10">
    <property type="entry name" value="PGBD-like superfamily/PGBD"/>
    <property type="match status" value="1"/>
</dbReference>
<protein>
    <recommendedName>
        <fullName evidence="3">Peptidoglycan binding-like domain-containing protein</fullName>
    </recommendedName>
</protein>
<dbReference type="AlphaFoldDB" id="A0A101P1D1"/>
<gene>
    <name evidence="1" type="ORF">AQI95_24565</name>
</gene>
<sequence length="290" mass="30976">MVDLWMPGAAQHSLGNTGVMDGGPARAVWHITSNDSDHTFANEFGWFTGGGADVAPHLLWDPFTGQIAQMFPADSRSLSLQNDGTVRTNRTGKYCIQIETVFTQGEIVNGKTYNTVADTPCKGLDAIVTWLRSLGIADGWPAGAPTGFHRQDVTLDFWLNHGGHYGHNMVPGNSHVDPGPMPAGMFGSSPKPSTKPQVSLEHIVYAAQHDPPAAQGHTSYKTEVLLVEKALQAEKLLAAQYVDGSYGSLTVNAYARWQKSLGYSGSAADGIPGMTSLKKLGAKHGFDVVA</sequence>
<organism evidence="1 2">
    <name type="scientific">Streptomyces yokosukanensis</name>
    <dbReference type="NCBI Taxonomy" id="67386"/>
    <lineage>
        <taxon>Bacteria</taxon>
        <taxon>Bacillati</taxon>
        <taxon>Actinomycetota</taxon>
        <taxon>Actinomycetes</taxon>
        <taxon>Kitasatosporales</taxon>
        <taxon>Streptomycetaceae</taxon>
        <taxon>Streptomyces</taxon>
    </lineage>
</organism>
<dbReference type="InterPro" id="IPR036366">
    <property type="entry name" value="PGBDSf"/>
</dbReference>
<evidence type="ECO:0000313" key="1">
    <source>
        <dbReference type="EMBL" id="KUN03136.1"/>
    </source>
</evidence>
<evidence type="ECO:0000313" key="2">
    <source>
        <dbReference type="Proteomes" id="UP000053127"/>
    </source>
</evidence>
<dbReference type="SUPFAM" id="SSF47090">
    <property type="entry name" value="PGBD-like"/>
    <property type="match status" value="1"/>
</dbReference>
<reference evidence="1 2" key="1">
    <citation type="submission" date="2015-10" db="EMBL/GenBank/DDBJ databases">
        <title>Draft genome sequence of Streptomyces yokosukanensis DSM 40224, type strain for the species Streptomyces yokosukanensis.</title>
        <authorList>
            <person name="Ruckert C."/>
            <person name="Winkler A."/>
            <person name="Kalinowski J."/>
            <person name="Kampfer P."/>
            <person name="Glaeser S."/>
        </authorList>
    </citation>
    <scope>NUCLEOTIDE SEQUENCE [LARGE SCALE GENOMIC DNA]</scope>
    <source>
        <strain evidence="1 2">DSM 40224</strain>
    </source>
</reference>
<dbReference type="InterPro" id="IPR036365">
    <property type="entry name" value="PGBD-like_sf"/>
</dbReference>
<keyword evidence="2" id="KW-1185">Reference proteome</keyword>
<dbReference type="OrthoDB" id="581371at2"/>
<accession>A0A101P1D1</accession>
<dbReference type="STRING" id="67386.AQI95_24565"/>
<name>A0A101P1D1_9ACTN</name>
<comment type="caution">
    <text evidence="1">The sequence shown here is derived from an EMBL/GenBank/DDBJ whole genome shotgun (WGS) entry which is preliminary data.</text>
</comment>
<dbReference type="Proteomes" id="UP000053127">
    <property type="component" value="Unassembled WGS sequence"/>
</dbReference>
<dbReference type="EMBL" id="LMWN01000035">
    <property type="protein sequence ID" value="KUN03136.1"/>
    <property type="molecule type" value="Genomic_DNA"/>
</dbReference>
<proteinExistence type="predicted"/>